<reference evidence="1" key="3">
    <citation type="submission" date="2025-09" db="UniProtKB">
        <authorList>
            <consortium name="Ensembl"/>
        </authorList>
    </citation>
    <scope>IDENTIFICATION</scope>
</reference>
<organism evidence="1">
    <name type="scientific">Ovis aries</name>
    <name type="common">Sheep</name>
    <dbReference type="NCBI Taxonomy" id="9940"/>
    <lineage>
        <taxon>Eukaryota</taxon>
        <taxon>Metazoa</taxon>
        <taxon>Chordata</taxon>
        <taxon>Craniata</taxon>
        <taxon>Vertebrata</taxon>
        <taxon>Euteleostomi</taxon>
        <taxon>Mammalia</taxon>
        <taxon>Eutheria</taxon>
        <taxon>Laurasiatheria</taxon>
        <taxon>Artiodactyla</taxon>
        <taxon>Ruminantia</taxon>
        <taxon>Pecora</taxon>
        <taxon>Bovidae</taxon>
        <taxon>Caprinae</taxon>
        <taxon>Ovis</taxon>
    </lineage>
</organism>
<evidence type="ECO:0000313" key="1">
    <source>
        <dbReference type="Ensembl" id="ENSOARP00020048965.1"/>
    </source>
</evidence>
<name>A0AC11DQ96_SHEEP</name>
<gene>
    <name evidence="1" type="primary">HPS4</name>
</gene>
<sequence>MAASTSTESKLASWWNYFFLYDGSQVKGEGDPTRAGICYFYPPQTLLDQQELLCGQIAGVVHCVSHISGAPPALVRLRKLKFAVEVDGDYLWGPVLLLNWDSSTLLHSPTVHSCLSLNSIPQSKCTGLLTHSPFSGHRNFVQFRALKINKGLEK</sequence>
<reference evidence="1" key="1">
    <citation type="submission" date="2020-11" db="EMBL/GenBank/DDBJ databases">
        <authorList>
            <person name="Davenport K.M."/>
            <person name="Bickhart D.M."/>
            <person name="Smith T.P.L."/>
            <person name="Murdoch B.M."/>
            <person name="Rosen B.D."/>
        </authorList>
    </citation>
    <scope>NUCLEOTIDE SEQUENCE [LARGE SCALE GENOMIC DNA]</scope>
    <source>
        <strain evidence="1">OAR_USU_Benz2616</strain>
    </source>
</reference>
<accession>A0AC11DQ96</accession>
<reference evidence="1" key="2">
    <citation type="submission" date="2025-08" db="UniProtKB">
        <authorList>
            <consortium name="Ensembl"/>
        </authorList>
    </citation>
    <scope>IDENTIFICATION</scope>
</reference>
<protein>
    <submittedName>
        <fullName evidence="1">HPS4 biogenesis of lysosomal organelles complex 3 subunit 2</fullName>
    </submittedName>
</protein>
<proteinExistence type="predicted"/>
<dbReference type="Ensembl" id="ENSOART00020076257.1">
    <property type="protein sequence ID" value="ENSOARP00020048965.1"/>
    <property type="gene ID" value="ENSOARG00020006272.2"/>
</dbReference>